<evidence type="ECO:0000313" key="4">
    <source>
        <dbReference type="EMBL" id="KRL91758.1"/>
    </source>
</evidence>
<dbReference type="AlphaFoldDB" id="A0A0R1UEM0"/>
<comment type="caution">
    <text evidence="4">The sequence shown here is derived from an EMBL/GenBank/DDBJ whole genome shotgun (WGS) entry which is preliminary data.</text>
</comment>
<organism evidence="4 5">
    <name type="scientific">Limosilactobacillus ingluviei DSM 15946</name>
    <dbReference type="NCBI Taxonomy" id="1423760"/>
    <lineage>
        <taxon>Bacteria</taxon>
        <taxon>Bacillati</taxon>
        <taxon>Bacillota</taxon>
        <taxon>Bacilli</taxon>
        <taxon>Lactobacillales</taxon>
        <taxon>Lactobacillaceae</taxon>
        <taxon>Limosilactobacillus</taxon>
    </lineage>
</organism>
<feature type="domain" description="HTH tetR-type" evidence="3">
    <location>
        <begin position="11"/>
        <end position="71"/>
    </location>
</feature>
<accession>A0A0R1UEM0</accession>
<dbReference type="RefSeq" id="WP_056953861.1">
    <property type="nucleotide sequence ID" value="NZ_AZFK01000016.1"/>
</dbReference>
<dbReference type="EMBL" id="AZFK01000016">
    <property type="protein sequence ID" value="KRL91758.1"/>
    <property type="molecule type" value="Genomic_DNA"/>
</dbReference>
<dbReference type="InterPro" id="IPR009057">
    <property type="entry name" value="Homeodomain-like_sf"/>
</dbReference>
<dbReference type="SUPFAM" id="SSF46689">
    <property type="entry name" value="Homeodomain-like"/>
    <property type="match status" value="1"/>
</dbReference>
<dbReference type="Gene3D" id="1.10.357.10">
    <property type="entry name" value="Tetracycline Repressor, domain 2"/>
    <property type="match status" value="1"/>
</dbReference>
<reference evidence="4 5" key="1">
    <citation type="journal article" date="2015" name="Genome Announc.">
        <title>Expanding the biotechnology potential of lactobacilli through comparative genomics of 213 strains and associated genera.</title>
        <authorList>
            <person name="Sun Z."/>
            <person name="Harris H.M."/>
            <person name="McCann A."/>
            <person name="Guo C."/>
            <person name="Argimon S."/>
            <person name="Zhang W."/>
            <person name="Yang X."/>
            <person name="Jeffery I.B."/>
            <person name="Cooney J.C."/>
            <person name="Kagawa T.F."/>
            <person name="Liu W."/>
            <person name="Song Y."/>
            <person name="Salvetti E."/>
            <person name="Wrobel A."/>
            <person name="Rasinkangas P."/>
            <person name="Parkhill J."/>
            <person name="Rea M.C."/>
            <person name="O'Sullivan O."/>
            <person name="Ritari J."/>
            <person name="Douillard F.P."/>
            <person name="Paul Ross R."/>
            <person name="Yang R."/>
            <person name="Briner A.E."/>
            <person name="Felis G.E."/>
            <person name="de Vos W.M."/>
            <person name="Barrangou R."/>
            <person name="Klaenhammer T.R."/>
            <person name="Caufield P.W."/>
            <person name="Cui Y."/>
            <person name="Zhang H."/>
            <person name="O'Toole P.W."/>
        </authorList>
    </citation>
    <scope>NUCLEOTIDE SEQUENCE [LARGE SCALE GENOMIC DNA]</scope>
    <source>
        <strain evidence="4 5">DSM 15946</strain>
    </source>
</reference>
<evidence type="ECO:0000259" key="3">
    <source>
        <dbReference type="PROSITE" id="PS50977"/>
    </source>
</evidence>
<name>A0A0R1UEM0_9LACO</name>
<evidence type="ECO:0000256" key="1">
    <source>
        <dbReference type="ARBA" id="ARBA00023125"/>
    </source>
</evidence>
<dbReference type="PATRIC" id="fig|1423760.3.peg.749"/>
<dbReference type="PROSITE" id="PS50977">
    <property type="entry name" value="HTH_TETR_2"/>
    <property type="match status" value="1"/>
</dbReference>
<dbReference type="InterPro" id="IPR001647">
    <property type="entry name" value="HTH_TetR"/>
</dbReference>
<proteinExistence type="predicted"/>
<dbReference type="Pfam" id="PF00440">
    <property type="entry name" value="TetR_N"/>
    <property type="match status" value="1"/>
</dbReference>
<dbReference type="Proteomes" id="UP000050816">
    <property type="component" value="Unassembled WGS sequence"/>
</dbReference>
<evidence type="ECO:0000256" key="2">
    <source>
        <dbReference type="PROSITE-ProRule" id="PRU00335"/>
    </source>
</evidence>
<protein>
    <submittedName>
        <fullName evidence="4">Transcriptional regulator, TetR family</fullName>
    </submittedName>
</protein>
<feature type="DNA-binding region" description="H-T-H motif" evidence="2">
    <location>
        <begin position="34"/>
        <end position="53"/>
    </location>
</feature>
<keyword evidence="1 2" id="KW-0238">DNA-binding</keyword>
<evidence type="ECO:0000313" key="5">
    <source>
        <dbReference type="Proteomes" id="UP000050816"/>
    </source>
</evidence>
<dbReference type="GO" id="GO:0003677">
    <property type="term" value="F:DNA binding"/>
    <property type="evidence" value="ECO:0007669"/>
    <property type="project" value="UniProtKB-UniRule"/>
</dbReference>
<sequence>MPSQTFLNLKPEKQARIYAALLTEFSAYPLAKAQVARIVKEAQIARGAFYKYFADLNDAYQTLWRRSLHQIHSQEELAGQLAQTPADYTNQVRQFLTTGAQQGLRELLRLHYSTNEAYLGLAAVPTMGPRFNAQTWAVMTLTHQAMKECLMEPDREDAILTRLEQALTALMGGQSHVSGD</sequence>
<gene>
    <name evidence="4" type="ORF">FC43_GL000728</name>
</gene>